<dbReference type="SUPFAM" id="SSF57302">
    <property type="entry name" value="Snake toxin-like"/>
    <property type="match status" value="1"/>
</dbReference>
<evidence type="ECO:0000256" key="2">
    <source>
        <dbReference type="ARBA" id="ARBA00023180"/>
    </source>
</evidence>
<dbReference type="GO" id="GO:0030431">
    <property type="term" value="P:sleep"/>
    <property type="evidence" value="ECO:0007669"/>
    <property type="project" value="InterPro"/>
</dbReference>
<keyword evidence="6" id="KW-1185">Reference proteome</keyword>
<evidence type="ECO:0008006" key="7">
    <source>
        <dbReference type="Google" id="ProtNLM"/>
    </source>
</evidence>
<evidence type="ECO:0000256" key="3">
    <source>
        <dbReference type="SAM" id="Phobius"/>
    </source>
</evidence>
<accession>A0A8T0EB33</accession>
<evidence type="ECO:0000256" key="1">
    <source>
        <dbReference type="ARBA" id="ARBA00022729"/>
    </source>
</evidence>
<name>A0A8T0EB33_ARGBR</name>
<feature type="chain" id="PRO_5035769614" description="Protein sleepless" evidence="4">
    <location>
        <begin position="29"/>
        <end position="149"/>
    </location>
</feature>
<evidence type="ECO:0000256" key="4">
    <source>
        <dbReference type="SAM" id="SignalP"/>
    </source>
</evidence>
<gene>
    <name evidence="5" type="ORF">HNY73_017563</name>
</gene>
<keyword evidence="1 4" id="KW-0732">Signal</keyword>
<dbReference type="PANTHER" id="PTHR33562">
    <property type="entry name" value="ATILLA, ISOFORM B-RELATED-RELATED"/>
    <property type="match status" value="1"/>
</dbReference>
<dbReference type="EMBL" id="JABXBU010002228">
    <property type="protein sequence ID" value="KAF8769981.1"/>
    <property type="molecule type" value="Genomic_DNA"/>
</dbReference>
<keyword evidence="3" id="KW-1133">Transmembrane helix</keyword>
<dbReference type="AlphaFoldDB" id="A0A8T0EB33"/>
<dbReference type="InterPro" id="IPR045860">
    <property type="entry name" value="Snake_toxin-like_sf"/>
</dbReference>
<dbReference type="InterPro" id="IPR031424">
    <property type="entry name" value="QVR-like"/>
</dbReference>
<keyword evidence="3" id="KW-0472">Membrane</keyword>
<feature type="signal peptide" evidence="4">
    <location>
        <begin position="1"/>
        <end position="28"/>
    </location>
</feature>
<sequence>MAAHESFGSRLWVPLLFTFAFTIHTGTAIKCWDCNSHYDRNCADPFRNATFALTDCDQRSLDHFPQQKATVCRKIIQKVRDDYRFVRGCGWLSSEKESTDCFKRAGTFNVLIQYCSCDTDGCNAAPHTIQYNWIGLLAAVIFSTLMAVK</sequence>
<feature type="transmembrane region" description="Helical" evidence="3">
    <location>
        <begin position="131"/>
        <end position="148"/>
    </location>
</feature>
<dbReference type="GO" id="GO:0032222">
    <property type="term" value="P:regulation of synaptic transmission, cholinergic"/>
    <property type="evidence" value="ECO:0007669"/>
    <property type="project" value="InterPro"/>
</dbReference>
<reference evidence="5" key="2">
    <citation type="submission" date="2020-06" db="EMBL/GenBank/DDBJ databases">
        <authorList>
            <person name="Sheffer M."/>
        </authorList>
    </citation>
    <scope>NUCLEOTIDE SEQUENCE</scope>
</reference>
<keyword evidence="3" id="KW-0812">Transmembrane</keyword>
<protein>
    <recommendedName>
        <fullName evidence="7">Protein sleepless</fullName>
    </recommendedName>
</protein>
<reference evidence="5" key="1">
    <citation type="journal article" date="2020" name="bioRxiv">
        <title>Chromosome-level reference genome of the European wasp spider Argiope bruennichi: a resource for studies on range expansion and evolutionary adaptation.</title>
        <authorList>
            <person name="Sheffer M.M."/>
            <person name="Hoppe A."/>
            <person name="Krehenwinkel H."/>
            <person name="Uhl G."/>
            <person name="Kuss A.W."/>
            <person name="Jensen L."/>
            <person name="Jensen C."/>
            <person name="Gillespie R.G."/>
            <person name="Hoff K.J."/>
            <person name="Prost S."/>
        </authorList>
    </citation>
    <scope>NUCLEOTIDE SEQUENCE</scope>
</reference>
<comment type="caution">
    <text evidence="5">The sequence shown here is derived from an EMBL/GenBank/DDBJ whole genome shotgun (WGS) entry which is preliminary data.</text>
</comment>
<evidence type="ECO:0000313" key="6">
    <source>
        <dbReference type="Proteomes" id="UP000807504"/>
    </source>
</evidence>
<organism evidence="5 6">
    <name type="scientific">Argiope bruennichi</name>
    <name type="common">Wasp spider</name>
    <name type="synonym">Aranea bruennichi</name>
    <dbReference type="NCBI Taxonomy" id="94029"/>
    <lineage>
        <taxon>Eukaryota</taxon>
        <taxon>Metazoa</taxon>
        <taxon>Ecdysozoa</taxon>
        <taxon>Arthropoda</taxon>
        <taxon>Chelicerata</taxon>
        <taxon>Arachnida</taxon>
        <taxon>Araneae</taxon>
        <taxon>Araneomorphae</taxon>
        <taxon>Entelegynae</taxon>
        <taxon>Araneoidea</taxon>
        <taxon>Araneidae</taxon>
        <taxon>Argiope</taxon>
    </lineage>
</organism>
<dbReference type="PANTHER" id="PTHR33562:SF2">
    <property type="entry name" value="PROTEIN QUIVER"/>
    <property type="match status" value="1"/>
</dbReference>
<dbReference type="InterPro" id="IPR050975">
    <property type="entry name" value="Sleep_regulator"/>
</dbReference>
<evidence type="ECO:0000313" key="5">
    <source>
        <dbReference type="EMBL" id="KAF8769981.1"/>
    </source>
</evidence>
<dbReference type="Pfam" id="PF17064">
    <property type="entry name" value="QVR"/>
    <property type="match status" value="1"/>
</dbReference>
<dbReference type="Proteomes" id="UP000807504">
    <property type="component" value="Unassembled WGS sequence"/>
</dbReference>
<keyword evidence="2" id="KW-0325">Glycoprotein</keyword>
<proteinExistence type="predicted"/>